<name>A0A4R5KM89_9BACL</name>
<dbReference type="PROSITE" id="PS50109">
    <property type="entry name" value="HIS_KIN"/>
    <property type="match status" value="1"/>
</dbReference>
<evidence type="ECO:0000256" key="5">
    <source>
        <dbReference type="ARBA" id="ARBA00022553"/>
    </source>
</evidence>
<evidence type="ECO:0000313" key="15">
    <source>
        <dbReference type="EMBL" id="TDF96636.1"/>
    </source>
</evidence>
<evidence type="ECO:0000256" key="1">
    <source>
        <dbReference type="ARBA" id="ARBA00000085"/>
    </source>
</evidence>
<dbReference type="InterPro" id="IPR010559">
    <property type="entry name" value="Sig_transdc_His_kin_internal"/>
</dbReference>
<dbReference type="SMART" id="SM00387">
    <property type="entry name" value="HATPase_c"/>
    <property type="match status" value="1"/>
</dbReference>
<feature type="transmembrane region" description="Helical" evidence="12">
    <location>
        <begin position="287"/>
        <end position="312"/>
    </location>
</feature>
<evidence type="ECO:0000313" key="16">
    <source>
        <dbReference type="Proteomes" id="UP000295636"/>
    </source>
</evidence>
<proteinExistence type="predicted"/>
<dbReference type="GO" id="GO:0005886">
    <property type="term" value="C:plasma membrane"/>
    <property type="evidence" value="ECO:0007669"/>
    <property type="project" value="UniProtKB-SubCell"/>
</dbReference>
<feature type="transmembrane region" description="Helical" evidence="12">
    <location>
        <begin position="12"/>
        <end position="33"/>
    </location>
</feature>
<reference evidence="15 16" key="1">
    <citation type="submission" date="2019-03" db="EMBL/GenBank/DDBJ databases">
        <title>This is whole genome sequence of Paenibacillus sp MS74 strain.</title>
        <authorList>
            <person name="Trinh H.N."/>
        </authorList>
    </citation>
    <scope>NUCLEOTIDE SEQUENCE [LARGE SCALE GENOMIC DNA]</scope>
    <source>
        <strain evidence="15 16">MS74</strain>
    </source>
</reference>
<comment type="caution">
    <text evidence="15">The sequence shown here is derived from an EMBL/GenBank/DDBJ whole genome shotgun (WGS) entry which is preliminary data.</text>
</comment>
<evidence type="ECO:0000256" key="12">
    <source>
        <dbReference type="SAM" id="Phobius"/>
    </source>
</evidence>
<feature type="domain" description="HAMP" evidence="14">
    <location>
        <begin position="312"/>
        <end position="364"/>
    </location>
</feature>
<dbReference type="CDD" id="cd06225">
    <property type="entry name" value="HAMP"/>
    <property type="match status" value="1"/>
</dbReference>
<evidence type="ECO:0000256" key="8">
    <source>
        <dbReference type="ARBA" id="ARBA00022777"/>
    </source>
</evidence>
<keyword evidence="12" id="KW-0812">Transmembrane</keyword>
<evidence type="ECO:0000256" key="3">
    <source>
        <dbReference type="ARBA" id="ARBA00012438"/>
    </source>
</evidence>
<dbReference type="EC" id="2.7.13.3" evidence="3"/>
<keyword evidence="9" id="KW-0067">ATP-binding</keyword>
<protein>
    <recommendedName>
        <fullName evidence="3">histidine kinase</fullName>
        <ecNumber evidence="3">2.7.13.3</ecNumber>
    </recommendedName>
</protein>
<evidence type="ECO:0000256" key="4">
    <source>
        <dbReference type="ARBA" id="ARBA00022475"/>
    </source>
</evidence>
<keyword evidence="10" id="KW-0902">Two-component regulatory system</keyword>
<dbReference type="AlphaFoldDB" id="A0A4R5KM89"/>
<dbReference type="SUPFAM" id="SSF55874">
    <property type="entry name" value="ATPase domain of HSP90 chaperone/DNA topoisomerase II/histidine kinase"/>
    <property type="match status" value="1"/>
</dbReference>
<dbReference type="EMBL" id="SMRT01000007">
    <property type="protein sequence ID" value="TDF96636.1"/>
    <property type="molecule type" value="Genomic_DNA"/>
</dbReference>
<evidence type="ECO:0000259" key="14">
    <source>
        <dbReference type="PROSITE" id="PS50885"/>
    </source>
</evidence>
<dbReference type="InterPro" id="IPR036890">
    <property type="entry name" value="HATPase_C_sf"/>
</dbReference>
<dbReference type="OrthoDB" id="9776552at2"/>
<keyword evidence="12" id="KW-1133">Transmembrane helix</keyword>
<feature type="domain" description="Histidine kinase" evidence="13">
    <location>
        <begin position="467"/>
        <end position="584"/>
    </location>
</feature>
<keyword evidence="6" id="KW-0808">Transferase</keyword>
<evidence type="ECO:0000256" key="10">
    <source>
        <dbReference type="ARBA" id="ARBA00023012"/>
    </source>
</evidence>
<keyword evidence="4" id="KW-1003">Cell membrane</keyword>
<comment type="subcellular location">
    <subcellularLocation>
        <location evidence="2">Cell membrane</location>
        <topology evidence="2">Multi-pass membrane protein</topology>
    </subcellularLocation>
</comment>
<dbReference type="InterPro" id="IPR005467">
    <property type="entry name" value="His_kinase_dom"/>
</dbReference>
<keyword evidence="8 15" id="KW-0418">Kinase</keyword>
<evidence type="ECO:0000256" key="11">
    <source>
        <dbReference type="ARBA" id="ARBA00023136"/>
    </source>
</evidence>
<keyword evidence="16" id="KW-1185">Reference proteome</keyword>
<dbReference type="Pfam" id="PF02518">
    <property type="entry name" value="HATPase_c"/>
    <property type="match status" value="1"/>
</dbReference>
<evidence type="ECO:0000256" key="9">
    <source>
        <dbReference type="ARBA" id="ARBA00022840"/>
    </source>
</evidence>
<evidence type="ECO:0000256" key="2">
    <source>
        <dbReference type="ARBA" id="ARBA00004651"/>
    </source>
</evidence>
<keyword evidence="7" id="KW-0547">Nucleotide-binding</keyword>
<dbReference type="InterPro" id="IPR003594">
    <property type="entry name" value="HATPase_dom"/>
</dbReference>
<dbReference type="Gene3D" id="6.10.340.10">
    <property type="match status" value="1"/>
</dbReference>
<dbReference type="Gene3D" id="3.30.450.20">
    <property type="entry name" value="PAS domain"/>
    <property type="match status" value="1"/>
</dbReference>
<dbReference type="PROSITE" id="PS50885">
    <property type="entry name" value="HAMP"/>
    <property type="match status" value="1"/>
</dbReference>
<dbReference type="Proteomes" id="UP000295636">
    <property type="component" value="Unassembled WGS sequence"/>
</dbReference>
<dbReference type="Gene3D" id="3.30.565.10">
    <property type="entry name" value="Histidine kinase-like ATPase, C-terminal domain"/>
    <property type="match status" value="1"/>
</dbReference>
<keyword evidence="5" id="KW-0597">Phosphoprotein</keyword>
<evidence type="ECO:0000256" key="6">
    <source>
        <dbReference type="ARBA" id="ARBA00022679"/>
    </source>
</evidence>
<organism evidence="15 16">
    <name type="scientific">Paenibacillus piri</name>
    <dbReference type="NCBI Taxonomy" id="2547395"/>
    <lineage>
        <taxon>Bacteria</taxon>
        <taxon>Bacillati</taxon>
        <taxon>Bacillota</taxon>
        <taxon>Bacilli</taxon>
        <taxon>Bacillales</taxon>
        <taxon>Paenibacillaceae</taxon>
        <taxon>Paenibacillus</taxon>
    </lineage>
</organism>
<dbReference type="Pfam" id="PF06580">
    <property type="entry name" value="His_kinase"/>
    <property type="match status" value="1"/>
</dbReference>
<keyword evidence="11 12" id="KW-0472">Membrane</keyword>
<dbReference type="RefSeq" id="WP_133229917.1">
    <property type="nucleotide sequence ID" value="NZ_SMRT01000007.1"/>
</dbReference>
<comment type="catalytic activity">
    <reaction evidence="1">
        <text>ATP + protein L-histidine = ADP + protein N-phospho-L-histidine.</text>
        <dbReference type="EC" id="2.7.13.3"/>
    </reaction>
</comment>
<dbReference type="PANTHER" id="PTHR34220:SF7">
    <property type="entry name" value="SENSOR HISTIDINE KINASE YPDA"/>
    <property type="match status" value="1"/>
</dbReference>
<sequence length="595" mass="66858">MWRWMGLSLGRKLSFIMLVTTLIPLVFLGGFAYRISSNLTEAKMEQGGIDTLRQMDANLRFILQDVENLSITLIGHGDIQQYVSRADSNVADQTRIIALMANLVSSKDYISNVTIYPANDNPVLSTATIYSSNLDNLVRIRDVKAKLWTELYTVDAYNGMANVLSFIRPLRSVNNYQTMGWLSISVNERAISRYWSQPKLGDGRGEVALLNEKGNVVSATDSKWLGQSFEALYPGALANMTRNEFGTTTYGTKSDDKKSMLYYNEPLVGWSLVGVIPFELYSAQNRYILQLTAIAVLVSILATVGIVFFVVYRVTNPLRALARLLSKVDPEKPLPHYSTGTSDEIGKLAESYNMLGSHIEKLKQQVIRNEVRKKEADMRALQAQINPHFLYNTLSSIHWIALLTEEKRIADMVGALSDFLRFSLNKGKEFCPVHQELAHIKNYAQVQSIRFPDKFDVDIVVDPELHDKLMLKLLLQPLVENAMIHGVQKKDGKGMIAVYVEPKGDRMSFLVLDDGIGMSEEQLAAIRNSLQEREDEQSFPDTASYGLRNVNERLKLHYGPDAGLVIDSKPHAGTRVSFTIPMLEGGGSHENHDRR</sequence>
<evidence type="ECO:0000259" key="13">
    <source>
        <dbReference type="PROSITE" id="PS50109"/>
    </source>
</evidence>
<evidence type="ECO:0000256" key="7">
    <source>
        <dbReference type="ARBA" id="ARBA00022741"/>
    </source>
</evidence>
<dbReference type="GO" id="GO:0005524">
    <property type="term" value="F:ATP binding"/>
    <property type="evidence" value="ECO:0007669"/>
    <property type="project" value="UniProtKB-KW"/>
</dbReference>
<dbReference type="GO" id="GO:0000155">
    <property type="term" value="F:phosphorelay sensor kinase activity"/>
    <property type="evidence" value="ECO:0007669"/>
    <property type="project" value="InterPro"/>
</dbReference>
<gene>
    <name evidence="15" type="ORF">E1757_16230</name>
</gene>
<dbReference type="InterPro" id="IPR050640">
    <property type="entry name" value="Bact_2-comp_sensor_kinase"/>
</dbReference>
<accession>A0A4R5KM89</accession>
<dbReference type="PANTHER" id="PTHR34220">
    <property type="entry name" value="SENSOR HISTIDINE KINASE YPDA"/>
    <property type="match status" value="1"/>
</dbReference>
<dbReference type="InterPro" id="IPR003660">
    <property type="entry name" value="HAMP_dom"/>
</dbReference>